<dbReference type="EMBL" id="BMLX01000003">
    <property type="protein sequence ID" value="GGP22271.1"/>
    <property type="molecule type" value="Genomic_DNA"/>
</dbReference>
<reference evidence="2" key="1">
    <citation type="journal article" date="2019" name="Int. J. Syst. Evol. Microbiol.">
        <title>The Global Catalogue of Microorganisms (GCM) 10K type strain sequencing project: providing services to taxonomists for standard genome sequencing and annotation.</title>
        <authorList>
            <consortium name="The Broad Institute Genomics Platform"/>
            <consortium name="The Broad Institute Genome Sequencing Center for Infectious Disease"/>
            <person name="Wu L."/>
            <person name="Ma J."/>
        </authorList>
    </citation>
    <scope>NUCLEOTIDE SEQUENCE [LARGE SCALE GENOMIC DNA]</scope>
    <source>
        <strain evidence="2">CGMCC 1.8859</strain>
    </source>
</reference>
<dbReference type="Proteomes" id="UP000637267">
    <property type="component" value="Unassembled WGS sequence"/>
</dbReference>
<accession>A0ABQ2PBD2</accession>
<keyword evidence="2" id="KW-1185">Reference proteome</keyword>
<evidence type="ECO:0000313" key="1">
    <source>
        <dbReference type="EMBL" id="GGP22271.1"/>
    </source>
</evidence>
<proteinExistence type="predicted"/>
<protein>
    <submittedName>
        <fullName evidence="1">Uncharacterized protein</fullName>
    </submittedName>
</protein>
<dbReference type="RefSeq" id="WP_188692396.1">
    <property type="nucleotide sequence ID" value="NZ_BMLX01000003.1"/>
</dbReference>
<name>A0ABQ2PBD2_9NEIS</name>
<gene>
    <name evidence="1" type="ORF">GCM10010970_24400</name>
</gene>
<comment type="caution">
    <text evidence="1">The sequence shown here is derived from an EMBL/GenBank/DDBJ whole genome shotgun (WGS) entry which is preliminary data.</text>
</comment>
<evidence type="ECO:0000313" key="2">
    <source>
        <dbReference type="Proteomes" id="UP000637267"/>
    </source>
</evidence>
<sequence>MTTKLKPRLVLKAAAPKSKVNETSSTLPAGVRARLDAYANATRGRFVESLTVSHTELLTGVLAGPITKQPRHKKVA</sequence>
<organism evidence="1 2">
    <name type="scientific">Silvimonas iriomotensis</name>
    <dbReference type="NCBI Taxonomy" id="449662"/>
    <lineage>
        <taxon>Bacteria</taxon>
        <taxon>Pseudomonadati</taxon>
        <taxon>Pseudomonadota</taxon>
        <taxon>Betaproteobacteria</taxon>
        <taxon>Neisseriales</taxon>
        <taxon>Chitinibacteraceae</taxon>
        <taxon>Silvimonas</taxon>
    </lineage>
</organism>